<comment type="caution">
    <text evidence="1">The sequence shown here is derived from an EMBL/GenBank/DDBJ whole genome shotgun (WGS) entry which is preliminary data.</text>
</comment>
<proteinExistence type="predicted"/>
<accession>X1R403</accession>
<reference evidence="1" key="1">
    <citation type="journal article" date="2014" name="Front. Microbiol.">
        <title>High frequency of phylogenetically diverse reductive dehalogenase-homologous genes in deep subseafloor sedimentary metagenomes.</title>
        <authorList>
            <person name="Kawai M."/>
            <person name="Futagami T."/>
            <person name="Toyoda A."/>
            <person name="Takaki Y."/>
            <person name="Nishi S."/>
            <person name="Hori S."/>
            <person name="Arai W."/>
            <person name="Tsubouchi T."/>
            <person name="Morono Y."/>
            <person name="Uchiyama I."/>
            <person name="Ito T."/>
            <person name="Fujiyama A."/>
            <person name="Inagaki F."/>
            <person name="Takami H."/>
        </authorList>
    </citation>
    <scope>NUCLEOTIDE SEQUENCE</scope>
    <source>
        <strain evidence="1">Expedition CK06-06</strain>
    </source>
</reference>
<evidence type="ECO:0000313" key="1">
    <source>
        <dbReference type="EMBL" id="GAI75447.1"/>
    </source>
</evidence>
<dbReference type="EMBL" id="BARW01006411">
    <property type="protein sequence ID" value="GAI75447.1"/>
    <property type="molecule type" value="Genomic_DNA"/>
</dbReference>
<feature type="non-terminal residue" evidence="1">
    <location>
        <position position="1"/>
    </location>
</feature>
<organism evidence="1">
    <name type="scientific">marine sediment metagenome</name>
    <dbReference type="NCBI Taxonomy" id="412755"/>
    <lineage>
        <taxon>unclassified sequences</taxon>
        <taxon>metagenomes</taxon>
        <taxon>ecological metagenomes</taxon>
    </lineage>
</organism>
<protein>
    <submittedName>
        <fullName evidence="1">Uncharacterized protein</fullName>
    </submittedName>
</protein>
<sequence>RVKWNLSFRIDTINDYRCPIGVACIWGGDVDLHFSINEGFHKIDTLIRLNDPERNPFEFGNHQWEIIDVSPYPDIDKEVDLNDITVVMRLSKK</sequence>
<gene>
    <name evidence="1" type="ORF">S12H4_13463</name>
</gene>
<dbReference type="AlphaFoldDB" id="X1R403"/>
<name>X1R403_9ZZZZ</name>